<reference evidence="1 2" key="1">
    <citation type="submission" date="2021-03" db="EMBL/GenBank/DDBJ databases">
        <title>Rapid diversification of plasmids in a genus of pathogenic and nitrogen fixing bacteria.</title>
        <authorList>
            <person name="Weisberg A.J."/>
            <person name="Miller M."/>
            <person name="Ream W."/>
            <person name="Grunwald N.J."/>
            <person name="Chang J.H."/>
        </authorList>
    </citation>
    <scope>NUCLEOTIDE SEQUENCE [LARGE SCALE GENOMIC DNA]</scope>
    <source>
        <strain evidence="1 2">AF3.44</strain>
    </source>
</reference>
<sequence>MAATASSQFCPNCPPDEVCEELRRIVRRLVFQKKSETGTRGLAERIKDQFKGTRAGWTGHDEAITNLKRQIAEVMKDFSDNNCGDKAPIGNDAKQWINRPNPTINELKFDAPAAEEPGWFSMENMKKVTGLSGGALIAYLIISEGSRLFPLRNLVPVP</sequence>
<keyword evidence="2" id="KW-1185">Reference proteome</keyword>
<organism evidence="1 2">
    <name type="scientific">Agrobacterium larrymoorei</name>
    <dbReference type="NCBI Taxonomy" id="160699"/>
    <lineage>
        <taxon>Bacteria</taxon>
        <taxon>Pseudomonadati</taxon>
        <taxon>Pseudomonadota</taxon>
        <taxon>Alphaproteobacteria</taxon>
        <taxon>Hyphomicrobiales</taxon>
        <taxon>Rhizobiaceae</taxon>
        <taxon>Rhizobium/Agrobacterium group</taxon>
        <taxon>Agrobacterium</taxon>
    </lineage>
</organism>
<accession>A0ABX8T9P9</accession>
<evidence type="ECO:0000313" key="1">
    <source>
        <dbReference type="EMBL" id="QYA08736.1"/>
    </source>
</evidence>
<name>A0ABX8T9P9_9HYPH</name>
<dbReference type="EMBL" id="CP072168">
    <property type="protein sequence ID" value="QYA08736.1"/>
    <property type="molecule type" value="Genomic_DNA"/>
</dbReference>
<dbReference type="RefSeq" id="WP_219276107.1">
    <property type="nucleotide sequence ID" value="NZ_CP072168.1"/>
</dbReference>
<protein>
    <submittedName>
        <fullName evidence="1">Uncharacterized protein</fullName>
    </submittedName>
</protein>
<evidence type="ECO:0000313" key="2">
    <source>
        <dbReference type="Proteomes" id="UP000826513"/>
    </source>
</evidence>
<proteinExistence type="predicted"/>
<gene>
    <name evidence="1" type="ORF">J5285_15025</name>
</gene>
<dbReference type="Proteomes" id="UP000826513">
    <property type="component" value="Chromosome 2"/>
</dbReference>